<keyword evidence="2 4" id="KW-0807">Transducer</keyword>
<accession>A0ABV9M143</accession>
<dbReference type="Gene3D" id="1.10.287.950">
    <property type="entry name" value="Methyl-accepting chemotaxis protein"/>
    <property type="match status" value="1"/>
</dbReference>
<feature type="region of interest" description="Disordered" evidence="5">
    <location>
        <begin position="278"/>
        <end position="302"/>
    </location>
</feature>
<dbReference type="InterPro" id="IPR024478">
    <property type="entry name" value="HlyB_4HB_MCP"/>
</dbReference>
<dbReference type="PANTHER" id="PTHR32089">
    <property type="entry name" value="METHYL-ACCEPTING CHEMOTAXIS PROTEIN MCPB"/>
    <property type="match status" value="1"/>
</dbReference>
<dbReference type="EMBL" id="JBHSGU010000009">
    <property type="protein sequence ID" value="MFC4701363.1"/>
    <property type="molecule type" value="Genomic_DNA"/>
</dbReference>
<organism evidence="7 8">
    <name type="scientific">Glaciecola siphonariae</name>
    <dbReference type="NCBI Taxonomy" id="521012"/>
    <lineage>
        <taxon>Bacteria</taxon>
        <taxon>Pseudomonadati</taxon>
        <taxon>Pseudomonadota</taxon>
        <taxon>Gammaproteobacteria</taxon>
        <taxon>Alteromonadales</taxon>
        <taxon>Alteromonadaceae</taxon>
        <taxon>Glaciecola</taxon>
    </lineage>
</organism>
<dbReference type="PANTHER" id="PTHR32089:SF112">
    <property type="entry name" value="LYSOZYME-LIKE PROTEIN-RELATED"/>
    <property type="match status" value="1"/>
</dbReference>
<dbReference type="CDD" id="cd19411">
    <property type="entry name" value="MCP2201-like_sensor"/>
    <property type="match status" value="1"/>
</dbReference>
<dbReference type="SMART" id="SM00283">
    <property type="entry name" value="MA"/>
    <property type="match status" value="1"/>
</dbReference>
<dbReference type="RefSeq" id="WP_382409995.1">
    <property type="nucleotide sequence ID" value="NZ_JBHSGU010000009.1"/>
</dbReference>
<keyword evidence="8" id="KW-1185">Reference proteome</keyword>
<gene>
    <name evidence="7" type="ORF">ACFO4O_14430</name>
</gene>
<evidence type="ECO:0000256" key="5">
    <source>
        <dbReference type="SAM" id="MobiDB-lite"/>
    </source>
</evidence>
<dbReference type="InterPro" id="IPR047347">
    <property type="entry name" value="YvaQ-like_sensor"/>
</dbReference>
<protein>
    <submittedName>
        <fullName evidence="7">Methyl-accepting chemotaxis protein</fullName>
    </submittedName>
</protein>
<evidence type="ECO:0000256" key="3">
    <source>
        <dbReference type="ARBA" id="ARBA00029447"/>
    </source>
</evidence>
<evidence type="ECO:0000256" key="2">
    <source>
        <dbReference type="ARBA" id="ARBA00023224"/>
    </source>
</evidence>
<evidence type="ECO:0000259" key="6">
    <source>
        <dbReference type="PROSITE" id="PS50111"/>
    </source>
</evidence>
<comment type="subcellular location">
    <subcellularLocation>
        <location evidence="1">Membrane</location>
    </subcellularLocation>
</comment>
<name>A0ABV9M143_9ALTE</name>
<dbReference type="PRINTS" id="PR00260">
    <property type="entry name" value="CHEMTRNSDUCR"/>
</dbReference>
<dbReference type="SUPFAM" id="SSF58104">
    <property type="entry name" value="Methyl-accepting chemotaxis protein (MCP) signaling domain"/>
    <property type="match status" value="1"/>
</dbReference>
<proteinExistence type="inferred from homology"/>
<dbReference type="Pfam" id="PF00015">
    <property type="entry name" value="MCPsignal"/>
    <property type="match status" value="1"/>
</dbReference>
<reference evidence="8" key="1">
    <citation type="journal article" date="2019" name="Int. J. Syst. Evol. Microbiol.">
        <title>The Global Catalogue of Microorganisms (GCM) 10K type strain sequencing project: providing services to taxonomists for standard genome sequencing and annotation.</title>
        <authorList>
            <consortium name="The Broad Institute Genomics Platform"/>
            <consortium name="The Broad Institute Genome Sequencing Center for Infectious Disease"/>
            <person name="Wu L."/>
            <person name="Ma J."/>
        </authorList>
    </citation>
    <scope>NUCLEOTIDE SEQUENCE [LARGE SCALE GENOMIC DNA]</scope>
    <source>
        <strain evidence="8">KACC 12507</strain>
    </source>
</reference>
<sequence length="547" mass="59772">MLNKMSLRKRLYIGFSAALFMLLLSNVIGIQKVNYISDSLTEITDVNSLKQRYAINFRGSVHDRAISVRDVVLVEKPDEINALKQEIKTLKSFYDTSNSAMKAMMNDASLFSAKELDIISRINSIRDKTLPLIKQIIALKEAGNDSEAKQVLLEQAKPAFVTWLAVINEFIDHQEQKNQETTPLARDVADGFQSTMLIITAIAAALCLLIAKLIIDNLYKALGAEPSDAAQVVATMARGDLTDRVESKHSNSMLYSIKEMQTNLTSIVKSIKSAANEVSEQSSHLQDTSKNVSSDASTQADLTSRTLSNLEEMQTRLDHIAEIAMQTEQNSKETTEFSKKGTLAVSRSANEIESISVTVNDTVVQVRKLESTVKEIGAIVGVISSISEQTNLLALNAAIEAARAGETGRGFAVVADEVRTLAGRTGDATNQIQAIITELQKETIASVNAMEKTQPLVENGKALTSEANQILIDIEKQALESLKNVQSVVQATHSQVSSINEIAQAMEQIKGMSERTIHSLDENLAAANGLNLVSIDLRDKVEFFKVS</sequence>
<dbReference type="CDD" id="cd11386">
    <property type="entry name" value="MCP_signal"/>
    <property type="match status" value="1"/>
</dbReference>
<evidence type="ECO:0000313" key="7">
    <source>
        <dbReference type="EMBL" id="MFC4701363.1"/>
    </source>
</evidence>
<dbReference type="PROSITE" id="PS50111">
    <property type="entry name" value="CHEMOTAXIS_TRANSDUC_2"/>
    <property type="match status" value="1"/>
</dbReference>
<comment type="caution">
    <text evidence="7">The sequence shown here is derived from an EMBL/GenBank/DDBJ whole genome shotgun (WGS) entry which is preliminary data.</text>
</comment>
<comment type="similarity">
    <text evidence="3">Belongs to the methyl-accepting chemotaxis (MCP) protein family.</text>
</comment>
<feature type="domain" description="Methyl-accepting transducer" evidence="6">
    <location>
        <begin position="274"/>
        <end position="510"/>
    </location>
</feature>
<dbReference type="Proteomes" id="UP001595897">
    <property type="component" value="Unassembled WGS sequence"/>
</dbReference>
<evidence type="ECO:0000313" key="8">
    <source>
        <dbReference type="Proteomes" id="UP001595897"/>
    </source>
</evidence>
<evidence type="ECO:0000256" key="4">
    <source>
        <dbReference type="PROSITE-ProRule" id="PRU00284"/>
    </source>
</evidence>
<dbReference type="InterPro" id="IPR004089">
    <property type="entry name" value="MCPsignal_dom"/>
</dbReference>
<dbReference type="InterPro" id="IPR004090">
    <property type="entry name" value="Chemotax_Me-accpt_rcpt"/>
</dbReference>
<evidence type="ECO:0000256" key="1">
    <source>
        <dbReference type="ARBA" id="ARBA00004370"/>
    </source>
</evidence>
<dbReference type="Pfam" id="PF12729">
    <property type="entry name" value="4HB_MCP_1"/>
    <property type="match status" value="1"/>
</dbReference>